<dbReference type="FunFam" id="3.30.430.20:FF:000002">
    <property type="entry name" value="Cysteine-rich receptor-like protein kinase 10"/>
    <property type="match status" value="1"/>
</dbReference>
<dbReference type="AlphaFoldDB" id="A0A059C8T8"/>
<evidence type="ECO:0000256" key="3">
    <source>
        <dbReference type="SAM" id="MobiDB-lite"/>
    </source>
</evidence>
<evidence type="ECO:0000256" key="2">
    <source>
        <dbReference type="ARBA" id="ARBA00022737"/>
    </source>
</evidence>
<accession>A0A059C8T8</accession>
<dbReference type="STRING" id="71139.A0A059C8T8"/>
<dbReference type="InterPro" id="IPR002902">
    <property type="entry name" value="GNK2"/>
</dbReference>
<reference evidence="5" key="1">
    <citation type="submission" date="2013-07" db="EMBL/GenBank/DDBJ databases">
        <title>The genome of Eucalyptus grandis.</title>
        <authorList>
            <person name="Schmutz J."/>
            <person name="Hayes R."/>
            <person name="Myburg A."/>
            <person name="Tuskan G."/>
            <person name="Grattapaglia D."/>
            <person name="Rokhsar D.S."/>
        </authorList>
    </citation>
    <scope>NUCLEOTIDE SEQUENCE</scope>
    <source>
        <tissue evidence="5">Leaf extractions</tissue>
    </source>
</reference>
<keyword evidence="2" id="KW-0677">Repeat</keyword>
<dbReference type="Gene3D" id="3.30.430.20">
    <property type="entry name" value="Gnk2 domain, C-X8-C-X2-C motif"/>
    <property type="match status" value="2"/>
</dbReference>
<dbReference type="Gramene" id="KCW74345">
    <property type="protein sequence ID" value="KCW74345"/>
    <property type="gene ID" value="EUGRSUZ_E03022"/>
</dbReference>
<name>A0A059C8T8_EUCGR</name>
<dbReference type="PROSITE" id="PS51473">
    <property type="entry name" value="GNK2"/>
    <property type="match status" value="2"/>
</dbReference>
<evidence type="ECO:0000256" key="1">
    <source>
        <dbReference type="ARBA" id="ARBA00022729"/>
    </source>
</evidence>
<protein>
    <recommendedName>
        <fullName evidence="4">Gnk2-homologous domain-containing protein</fullName>
    </recommendedName>
</protein>
<feature type="domain" description="Gnk2-homologous" evidence="4">
    <location>
        <begin position="74"/>
        <end position="178"/>
    </location>
</feature>
<sequence>MALPNATAGQNPLDWAYGLFLCRGDVFTAACSDCVAAGKQDILQRCPNQQVSAIWYNQCVLQYSNRSIFSAMKQSPNRSFYSSGNVTTPTRFIQLLGETMNDVATRASDGVSGKKVAMAEVKITSLQKLYGLAQCTPDLTVSDCRSCLQFLMANLPQGKQGWISLTPSCNMGYELHPFYDTAAQGAPMPPPPDAVTGPTDRGRGF</sequence>
<dbReference type="PANTHER" id="PTHR32099:SF105">
    <property type="entry name" value="CYSTEINE-RICH REPEAT SECRETORY PROTEIN 1"/>
    <property type="match status" value="1"/>
</dbReference>
<dbReference type="CDD" id="cd23509">
    <property type="entry name" value="Gnk2-like"/>
    <property type="match status" value="2"/>
</dbReference>
<dbReference type="PANTHER" id="PTHR32099">
    <property type="entry name" value="CYSTEINE-RICH REPEAT SECRETORY PROTEIN"/>
    <property type="match status" value="1"/>
</dbReference>
<evidence type="ECO:0000259" key="4">
    <source>
        <dbReference type="PROSITE" id="PS51473"/>
    </source>
</evidence>
<feature type="domain" description="Gnk2-homologous" evidence="4">
    <location>
        <begin position="1"/>
        <end position="68"/>
    </location>
</feature>
<dbReference type="InterPro" id="IPR038408">
    <property type="entry name" value="GNK2_sf"/>
</dbReference>
<proteinExistence type="predicted"/>
<organism evidence="5">
    <name type="scientific">Eucalyptus grandis</name>
    <name type="common">Flooded gum</name>
    <dbReference type="NCBI Taxonomy" id="71139"/>
    <lineage>
        <taxon>Eukaryota</taxon>
        <taxon>Viridiplantae</taxon>
        <taxon>Streptophyta</taxon>
        <taxon>Embryophyta</taxon>
        <taxon>Tracheophyta</taxon>
        <taxon>Spermatophyta</taxon>
        <taxon>Magnoliopsida</taxon>
        <taxon>eudicotyledons</taxon>
        <taxon>Gunneridae</taxon>
        <taxon>Pentapetalae</taxon>
        <taxon>rosids</taxon>
        <taxon>malvids</taxon>
        <taxon>Myrtales</taxon>
        <taxon>Myrtaceae</taxon>
        <taxon>Myrtoideae</taxon>
        <taxon>Eucalypteae</taxon>
        <taxon>Eucalyptus</taxon>
    </lineage>
</organism>
<gene>
    <name evidence="5" type="ORF">EUGRSUZ_E03022</name>
</gene>
<dbReference type="Pfam" id="PF01657">
    <property type="entry name" value="Stress-antifung"/>
    <property type="match status" value="2"/>
</dbReference>
<feature type="region of interest" description="Disordered" evidence="3">
    <location>
        <begin position="182"/>
        <end position="205"/>
    </location>
</feature>
<evidence type="ECO:0000313" key="5">
    <source>
        <dbReference type="EMBL" id="KCW74345.1"/>
    </source>
</evidence>
<dbReference type="OMA" id="ARNSHNA"/>
<dbReference type="EMBL" id="KK198757">
    <property type="protein sequence ID" value="KCW74345.1"/>
    <property type="molecule type" value="Genomic_DNA"/>
</dbReference>
<keyword evidence="1" id="KW-0732">Signal</keyword>
<dbReference type="InParanoid" id="A0A059C8T8"/>